<evidence type="ECO:0000256" key="3">
    <source>
        <dbReference type="ARBA" id="ARBA00022553"/>
    </source>
</evidence>
<feature type="compositionally biased region" description="Polar residues" evidence="4">
    <location>
        <begin position="56"/>
        <end position="71"/>
    </location>
</feature>
<organism evidence="6 7">
    <name type="scientific">Stutzerimonas zhaodongensis</name>
    <dbReference type="NCBI Taxonomy" id="1176257"/>
    <lineage>
        <taxon>Bacteria</taxon>
        <taxon>Pseudomonadati</taxon>
        <taxon>Pseudomonadota</taxon>
        <taxon>Gammaproteobacteria</taxon>
        <taxon>Pseudomonadales</taxon>
        <taxon>Pseudomonadaceae</taxon>
        <taxon>Stutzerimonas</taxon>
    </lineage>
</organism>
<dbReference type="PANTHER" id="PTHR43547">
    <property type="entry name" value="TWO-COMPONENT HISTIDINE KINASE"/>
    <property type="match status" value="1"/>
</dbReference>
<dbReference type="Gene3D" id="1.10.287.130">
    <property type="match status" value="1"/>
</dbReference>
<evidence type="ECO:0000313" key="7">
    <source>
        <dbReference type="Proteomes" id="UP000269774"/>
    </source>
</evidence>
<proteinExistence type="predicted"/>
<keyword evidence="3" id="KW-0597">Phosphoprotein</keyword>
<comment type="catalytic activity">
    <reaction evidence="1">
        <text>ATP + protein L-histidine = ADP + protein N-phospho-L-histidine.</text>
        <dbReference type="EC" id="2.7.13.3"/>
    </reaction>
</comment>
<dbReference type="SMART" id="SM00388">
    <property type="entry name" value="HisKA"/>
    <property type="match status" value="1"/>
</dbReference>
<dbReference type="Proteomes" id="UP000269774">
    <property type="component" value="Unassembled WGS sequence"/>
</dbReference>
<evidence type="ECO:0000259" key="5">
    <source>
        <dbReference type="PROSITE" id="PS50109"/>
    </source>
</evidence>
<evidence type="ECO:0000256" key="2">
    <source>
        <dbReference type="ARBA" id="ARBA00012438"/>
    </source>
</evidence>
<feature type="domain" description="Histidine kinase" evidence="5">
    <location>
        <begin position="158"/>
        <end position="376"/>
    </location>
</feature>
<dbReference type="RefSeq" id="WP_122164955.1">
    <property type="nucleotide sequence ID" value="NZ_CP180504.1"/>
</dbReference>
<keyword evidence="6" id="KW-0418">Kinase</keyword>
<dbReference type="PROSITE" id="PS50109">
    <property type="entry name" value="HIS_KIN"/>
    <property type="match status" value="1"/>
</dbReference>
<dbReference type="AlphaFoldDB" id="A0A3M2HL55"/>
<dbReference type="CDD" id="cd00082">
    <property type="entry name" value="HisKA"/>
    <property type="match status" value="1"/>
</dbReference>
<accession>A0A3M2HL55</accession>
<dbReference type="Pfam" id="PF00512">
    <property type="entry name" value="HisKA"/>
    <property type="match status" value="1"/>
</dbReference>
<keyword evidence="6" id="KW-0808">Transferase</keyword>
<evidence type="ECO:0000313" key="6">
    <source>
        <dbReference type="EMBL" id="RMH89758.1"/>
    </source>
</evidence>
<evidence type="ECO:0000256" key="1">
    <source>
        <dbReference type="ARBA" id="ARBA00000085"/>
    </source>
</evidence>
<dbReference type="InterPro" id="IPR003661">
    <property type="entry name" value="HisK_dim/P_dom"/>
</dbReference>
<dbReference type="InterPro" id="IPR005467">
    <property type="entry name" value="His_kinase_dom"/>
</dbReference>
<name>A0A3M2HL55_9GAMM</name>
<dbReference type="InterPro" id="IPR036890">
    <property type="entry name" value="HATPase_C_sf"/>
</dbReference>
<keyword evidence="7" id="KW-1185">Reference proteome</keyword>
<dbReference type="PRINTS" id="PR00344">
    <property type="entry name" value="BCTRLSENSOR"/>
</dbReference>
<dbReference type="SUPFAM" id="SSF55874">
    <property type="entry name" value="ATPase domain of HSP90 chaperone/DNA topoisomerase II/histidine kinase"/>
    <property type="match status" value="1"/>
</dbReference>
<comment type="caution">
    <text evidence="6">The sequence shown here is derived from an EMBL/GenBank/DDBJ whole genome shotgun (WGS) entry which is preliminary data.</text>
</comment>
<dbReference type="GO" id="GO:0000155">
    <property type="term" value="F:phosphorelay sensor kinase activity"/>
    <property type="evidence" value="ECO:0007669"/>
    <property type="project" value="InterPro"/>
</dbReference>
<dbReference type="InterPro" id="IPR003594">
    <property type="entry name" value="HATPase_dom"/>
</dbReference>
<dbReference type="PANTHER" id="PTHR43547:SF2">
    <property type="entry name" value="HYBRID SIGNAL TRANSDUCTION HISTIDINE KINASE C"/>
    <property type="match status" value="1"/>
</dbReference>
<feature type="region of interest" description="Disordered" evidence="4">
    <location>
        <begin position="56"/>
        <end position="79"/>
    </location>
</feature>
<dbReference type="Pfam" id="PF14361">
    <property type="entry name" value="RsbRD_N"/>
    <property type="match status" value="1"/>
</dbReference>
<dbReference type="SUPFAM" id="SSF47384">
    <property type="entry name" value="Homodimeric domain of signal transducing histidine kinase"/>
    <property type="match status" value="1"/>
</dbReference>
<dbReference type="Gene3D" id="3.30.565.10">
    <property type="entry name" value="Histidine kinase-like ATPase, C-terminal domain"/>
    <property type="match status" value="1"/>
</dbReference>
<dbReference type="InterPro" id="IPR004358">
    <property type="entry name" value="Sig_transdc_His_kin-like_C"/>
</dbReference>
<dbReference type="EMBL" id="RFFM01000002">
    <property type="protein sequence ID" value="RMH89758.1"/>
    <property type="molecule type" value="Genomic_DNA"/>
</dbReference>
<sequence>MRLAQFILDNLEPILQAWEDFAKSIVPASTTMDSSDLRDHAEQMLKAIVADMNSEQTTAERIGKSQGNNSPDQDDETAAQTHAVTRLLAGFSLEQMVSEYRALRSSVLMQWLNQIKSGTDFEVEDMTRFNEAIDQALAESIARYSQAVRASQNIFLGILGHDLRTPLGAVLLGAEVLLLTEDLGPRQTKMASRIYTSVKRANKIVSDLLDFTRSQIGTGIPVQLAETNLVAVCESMVDEVRAYHPECEIVFDSSAELTGQFDAARMEQVFSNLIGNAVQHGRDASPIRVSLQAKRGHAVFTVRNQGDPIAKDALPYIFNPMSRHSQYATQERGPGAGLGLGLYIAGEIVSAHQGRIEVESHVNSGTVFVVTLPLTSPVVGNDA</sequence>
<dbReference type="OrthoDB" id="8807260at2"/>
<dbReference type="EC" id="2.7.13.3" evidence="2"/>
<protein>
    <recommendedName>
        <fullName evidence="2">histidine kinase</fullName>
        <ecNumber evidence="2">2.7.13.3</ecNumber>
    </recommendedName>
</protein>
<reference evidence="6 7" key="1">
    <citation type="submission" date="2018-10" db="EMBL/GenBank/DDBJ databases">
        <title>Pseudomonas zhaodongensis NEAU-ST5-21(T) genome.</title>
        <authorList>
            <person name="Peng J."/>
            <person name="Liu Z.-P."/>
        </authorList>
    </citation>
    <scope>NUCLEOTIDE SEQUENCE [LARGE SCALE GENOMIC DNA]</scope>
    <source>
        <strain evidence="6 7">NEAU-ST5-21</strain>
    </source>
</reference>
<dbReference type="InterPro" id="IPR025751">
    <property type="entry name" value="RsbRD_N_dom"/>
</dbReference>
<gene>
    <name evidence="6" type="ORF">EA797_09390</name>
</gene>
<evidence type="ECO:0000256" key="4">
    <source>
        <dbReference type="SAM" id="MobiDB-lite"/>
    </source>
</evidence>
<dbReference type="Pfam" id="PF02518">
    <property type="entry name" value="HATPase_c"/>
    <property type="match status" value="1"/>
</dbReference>
<dbReference type="SMART" id="SM00387">
    <property type="entry name" value="HATPase_c"/>
    <property type="match status" value="1"/>
</dbReference>
<dbReference type="InterPro" id="IPR036097">
    <property type="entry name" value="HisK_dim/P_sf"/>
</dbReference>